<dbReference type="Proteomes" id="UP000637819">
    <property type="component" value="Chromosome"/>
</dbReference>
<proteinExistence type="predicted"/>
<feature type="domain" description="PBP" evidence="2">
    <location>
        <begin position="38"/>
        <end position="268"/>
    </location>
</feature>
<feature type="compositionally biased region" description="Low complexity" evidence="1">
    <location>
        <begin position="304"/>
        <end position="317"/>
    </location>
</feature>
<keyword evidence="4" id="KW-1185">Reference proteome</keyword>
<feature type="region of interest" description="Disordered" evidence="1">
    <location>
        <begin position="295"/>
        <end position="317"/>
    </location>
</feature>
<name>A0A8T8DZR5_9EURY</name>
<dbReference type="EMBL" id="CP069188">
    <property type="protein sequence ID" value="QRV14680.1"/>
    <property type="molecule type" value="Genomic_DNA"/>
</dbReference>
<dbReference type="PANTHER" id="PTHR37945:SF1">
    <property type="entry name" value="EXTRACELLULAR TUNGSTATE BINDING PROTEIN"/>
    <property type="match status" value="1"/>
</dbReference>
<dbReference type="KEGG" id="hsal:JMJ58_17385"/>
<dbReference type="GeneID" id="62876935"/>
<accession>A0A8T8DZR5</accession>
<reference evidence="3 4" key="1">
    <citation type="submission" date="2021-01" db="EMBL/GenBank/DDBJ databases">
        <title>Genome Sequence and Methylation Pattern of Haloterrigena salifodinae BOL5-1, An Extremely Halophilic Archaeon from a Bolivian Salt Mine.</title>
        <authorList>
            <person name="DasSarma P."/>
            <person name="Anton B.P."/>
            <person name="DasSarma S.L."/>
            <person name="von Ehrenheim H.A.L."/>
            <person name="Martinez F.L."/>
            <person name="Guzman D."/>
            <person name="Roberts R.J."/>
            <person name="DasSarma S."/>
        </authorList>
    </citation>
    <scope>NUCLEOTIDE SEQUENCE [LARGE SCALE GENOMIC DNA]</scope>
    <source>
        <strain evidence="3 4">BOL5-1</strain>
    </source>
</reference>
<dbReference type="InterPro" id="IPR052738">
    <property type="entry name" value="ABC-Tungstate_binding"/>
</dbReference>
<protein>
    <submittedName>
        <fullName evidence="3">Substrate-binding domain-containing protein</fullName>
    </submittedName>
</protein>
<evidence type="ECO:0000256" key="1">
    <source>
        <dbReference type="SAM" id="MobiDB-lite"/>
    </source>
</evidence>
<organism evidence="3 4">
    <name type="scientific">Haloterrigena salifodinae</name>
    <dbReference type="NCBI Taxonomy" id="2675099"/>
    <lineage>
        <taxon>Archaea</taxon>
        <taxon>Methanobacteriati</taxon>
        <taxon>Methanobacteriota</taxon>
        <taxon>Stenosarchaea group</taxon>
        <taxon>Halobacteria</taxon>
        <taxon>Halobacteriales</taxon>
        <taxon>Natrialbaceae</taxon>
        <taxon>Haloterrigena</taxon>
    </lineage>
</organism>
<dbReference type="Gene3D" id="3.40.190.10">
    <property type="entry name" value="Periplasmic binding protein-like II"/>
    <property type="match status" value="2"/>
</dbReference>
<gene>
    <name evidence="3" type="ORF">JMJ58_17385</name>
</gene>
<dbReference type="AlphaFoldDB" id="A0A8T8DZR5"/>
<evidence type="ECO:0000313" key="3">
    <source>
        <dbReference type="EMBL" id="QRV14680.1"/>
    </source>
</evidence>
<evidence type="ECO:0000259" key="2">
    <source>
        <dbReference type="Pfam" id="PF12849"/>
    </source>
</evidence>
<evidence type="ECO:0000313" key="4">
    <source>
        <dbReference type="Proteomes" id="UP000637819"/>
    </source>
</evidence>
<dbReference type="RefSeq" id="WP_204747406.1">
    <property type="nucleotide sequence ID" value="NZ_CP069188.1"/>
</dbReference>
<dbReference type="OrthoDB" id="14917at2157"/>
<dbReference type="SUPFAM" id="SSF53850">
    <property type="entry name" value="Periplasmic binding protein-like II"/>
    <property type="match status" value="1"/>
</dbReference>
<dbReference type="Pfam" id="PF12849">
    <property type="entry name" value="PBP_like_2"/>
    <property type="match status" value="1"/>
</dbReference>
<dbReference type="InterPro" id="IPR024370">
    <property type="entry name" value="PBP_domain"/>
</dbReference>
<dbReference type="PANTHER" id="PTHR37945">
    <property type="entry name" value="EXTRACELLULAR TUNGSTATE BINDING PROTEIN"/>
    <property type="match status" value="1"/>
</dbReference>
<sequence length="317" mass="33881">MTIQRREFVAALAAGGAAGLAGCSTLTGDDSGDTGISGKTLTLTTTTSTYNTGLLDELNAPFEDRYGVSVDAVSQGTGQALKTARNGDSDVVMVHARSLEDEFMEEGYGVNRRDLMYNDFVVIGGPDDPAGIGGSDDVTEAFTTIADSESSFVSRGDDSGTHTKELEIWDETGLNVNEFGEWYQEAGQGMGDVINMATQQGSYTLSDRGTYLDMQDEVDLEIHVQGPIEGGPELLANPYGIVAVNPAVHDNVEYDLAMAYIGFITSPEGQDLIENYTANGEQLFYPEALSEEPNFQQYVPEGWSADSTGNSSDSSDE</sequence>
<dbReference type="PROSITE" id="PS51257">
    <property type="entry name" value="PROKAR_LIPOPROTEIN"/>
    <property type="match status" value="1"/>
</dbReference>